<sequence length="156" mass="17208">MVIPVRTVIYTVTEKDSVRAIELSPEFCRHKPAVMASARLVAVCEWPCMEQLREGLGPHQCSLGVFQHLRHTGPIPIGARIALAARCVSRSGPYSEWEVEVHDGFELVGSAHLGFVVVDQAEFERRRLHGKHPAEARSPVAGQDHEDVRSIVGLGI</sequence>
<proteinExistence type="predicted"/>
<dbReference type="SUPFAM" id="SSF54637">
    <property type="entry name" value="Thioesterase/thiol ester dehydrase-isomerase"/>
    <property type="match status" value="1"/>
</dbReference>
<dbReference type="EMBL" id="JBHUKR010000015">
    <property type="protein sequence ID" value="MFD2419953.1"/>
    <property type="molecule type" value="Genomic_DNA"/>
</dbReference>
<dbReference type="InterPro" id="IPR025540">
    <property type="entry name" value="FlK"/>
</dbReference>
<comment type="caution">
    <text evidence="2">The sequence shown here is derived from an EMBL/GenBank/DDBJ whole genome shotgun (WGS) entry which is preliminary data.</text>
</comment>
<dbReference type="Pfam" id="PF22636">
    <property type="entry name" value="FlK"/>
    <property type="match status" value="1"/>
</dbReference>
<accession>A0ABW5FYU2</accession>
<reference evidence="3" key="1">
    <citation type="journal article" date="2019" name="Int. J. Syst. Evol. Microbiol.">
        <title>The Global Catalogue of Microorganisms (GCM) 10K type strain sequencing project: providing services to taxonomists for standard genome sequencing and annotation.</title>
        <authorList>
            <consortium name="The Broad Institute Genomics Platform"/>
            <consortium name="The Broad Institute Genome Sequencing Center for Infectious Disease"/>
            <person name="Wu L."/>
            <person name="Ma J."/>
        </authorList>
    </citation>
    <scope>NUCLEOTIDE SEQUENCE [LARGE SCALE GENOMIC DNA]</scope>
    <source>
        <strain evidence="3">CGMCC 4.7645</strain>
    </source>
</reference>
<name>A0ABW5FYU2_9PSEU</name>
<dbReference type="InterPro" id="IPR029069">
    <property type="entry name" value="HotDog_dom_sf"/>
</dbReference>
<dbReference type="InterPro" id="IPR054485">
    <property type="entry name" value="FlK-like_dom"/>
</dbReference>
<feature type="domain" description="Fluoroacetyl-CoA-specific thioesterase-like" evidence="1">
    <location>
        <begin position="28"/>
        <end position="120"/>
    </location>
</feature>
<protein>
    <submittedName>
        <fullName evidence="2">Thioesterase family protein</fullName>
    </submittedName>
</protein>
<evidence type="ECO:0000313" key="2">
    <source>
        <dbReference type="EMBL" id="MFD2419953.1"/>
    </source>
</evidence>
<organism evidence="2 3">
    <name type="scientific">Amycolatopsis pigmentata</name>
    <dbReference type="NCBI Taxonomy" id="450801"/>
    <lineage>
        <taxon>Bacteria</taxon>
        <taxon>Bacillati</taxon>
        <taxon>Actinomycetota</taxon>
        <taxon>Actinomycetes</taxon>
        <taxon>Pseudonocardiales</taxon>
        <taxon>Pseudonocardiaceae</taxon>
        <taxon>Amycolatopsis</taxon>
    </lineage>
</organism>
<dbReference type="Gene3D" id="3.10.129.10">
    <property type="entry name" value="Hotdog Thioesterase"/>
    <property type="match status" value="1"/>
</dbReference>
<evidence type="ECO:0000259" key="1">
    <source>
        <dbReference type="Pfam" id="PF22636"/>
    </source>
</evidence>
<evidence type="ECO:0000313" key="3">
    <source>
        <dbReference type="Proteomes" id="UP001597417"/>
    </source>
</evidence>
<keyword evidence="3" id="KW-1185">Reference proteome</keyword>
<dbReference type="RefSeq" id="WP_378267975.1">
    <property type="nucleotide sequence ID" value="NZ_JBHUKR010000015.1"/>
</dbReference>
<dbReference type="PANTHER" id="PTHR36934:SF1">
    <property type="entry name" value="THIOESTERASE DOMAIN-CONTAINING PROTEIN"/>
    <property type="match status" value="1"/>
</dbReference>
<dbReference type="Proteomes" id="UP001597417">
    <property type="component" value="Unassembled WGS sequence"/>
</dbReference>
<dbReference type="PANTHER" id="PTHR36934">
    <property type="entry name" value="BLR0278 PROTEIN"/>
    <property type="match status" value="1"/>
</dbReference>
<gene>
    <name evidence="2" type="ORF">ACFSXZ_26855</name>
</gene>